<dbReference type="CDD" id="cd00833">
    <property type="entry name" value="PKS"/>
    <property type="match status" value="1"/>
</dbReference>
<dbReference type="PANTHER" id="PTHR43775">
    <property type="entry name" value="FATTY ACID SYNTHASE"/>
    <property type="match status" value="1"/>
</dbReference>
<dbReference type="InterPro" id="IPR020807">
    <property type="entry name" value="PKS_DH"/>
</dbReference>
<dbReference type="FunFam" id="3.40.47.10:FF:000019">
    <property type="entry name" value="Polyketide synthase type I"/>
    <property type="match status" value="1"/>
</dbReference>
<feature type="domain" description="Ketosynthase family 3 (KS3)" evidence="9">
    <location>
        <begin position="97"/>
        <end position="525"/>
    </location>
</feature>
<dbReference type="Gene3D" id="1.10.1200.10">
    <property type="entry name" value="ACP-like"/>
    <property type="match status" value="2"/>
</dbReference>
<dbReference type="CDD" id="cd08955">
    <property type="entry name" value="KR_2_FAS_SDR_x"/>
    <property type="match status" value="1"/>
</dbReference>
<dbReference type="InterPro" id="IPR018201">
    <property type="entry name" value="Ketoacyl_synth_AS"/>
</dbReference>
<dbReference type="PROSITE" id="PS00606">
    <property type="entry name" value="KS3_1"/>
    <property type="match status" value="1"/>
</dbReference>
<feature type="domain" description="Carrier" evidence="8">
    <location>
        <begin position="1"/>
        <end position="82"/>
    </location>
</feature>
<feature type="region of interest" description="Disordered" evidence="7">
    <location>
        <begin position="945"/>
        <end position="968"/>
    </location>
</feature>
<evidence type="ECO:0000256" key="1">
    <source>
        <dbReference type="ARBA" id="ARBA00022450"/>
    </source>
</evidence>
<dbReference type="SUPFAM" id="SSF53901">
    <property type="entry name" value="Thiolase-like"/>
    <property type="match status" value="1"/>
</dbReference>
<evidence type="ECO:0000256" key="4">
    <source>
        <dbReference type="ARBA" id="ARBA00022857"/>
    </source>
</evidence>
<dbReference type="RefSeq" id="WP_083143778.1">
    <property type="nucleotide sequence ID" value="NZ_MVID01000010.1"/>
</dbReference>
<keyword evidence="4" id="KW-0521">NADP</keyword>
<name>A0A375YMP5_MYCPF</name>
<dbReference type="InterPro" id="IPR049900">
    <property type="entry name" value="PKS_mFAS_DH"/>
</dbReference>
<dbReference type="SMART" id="SM00825">
    <property type="entry name" value="PKS_KS"/>
    <property type="match status" value="1"/>
</dbReference>
<organism evidence="11 12">
    <name type="scientific">Mycolicibacterium parafortuitum</name>
    <name type="common">Mycobacterium parafortuitum</name>
    <dbReference type="NCBI Taxonomy" id="39692"/>
    <lineage>
        <taxon>Bacteria</taxon>
        <taxon>Bacillati</taxon>
        <taxon>Actinomycetota</taxon>
        <taxon>Actinomycetes</taxon>
        <taxon>Mycobacteriales</taxon>
        <taxon>Mycobacteriaceae</taxon>
        <taxon>Mycolicibacterium</taxon>
    </lineage>
</organism>
<dbReference type="InterPro" id="IPR013968">
    <property type="entry name" value="PKS_KR"/>
</dbReference>
<evidence type="ECO:0000256" key="6">
    <source>
        <dbReference type="PROSITE-ProRule" id="PRU01363"/>
    </source>
</evidence>
<dbReference type="SUPFAM" id="SSF52151">
    <property type="entry name" value="FabD/lysophospholipase-like"/>
    <property type="match status" value="1"/>
</dbReference>
<feature type="region of interest" description="N-terminal hotdog fold" evidence="6">
    <location>
        <begin position="993"/>
        <end position="1115"/>
    </location>
</feature>
<dbReference type="PROSITE" id="PS50075">
    <property type="entry name" value="CARRIER"/>
    <property type="match status" value="2"/>
</dbReference>
<dbReference type="GO" id="GO:0071770">
    <property type="term" value="P:DIM/DIP cell wall layer assembly"/>
    <property type="evidence" value="ECO:0007669"/>
    <property type="project" value="TreeGrafter"/>
</dbReference>
<dbReference type="SUPFAM" id="SSF51735">
    <property type="entry name" value="NAD(P)-binding Rossmann-fold domains"/>
    <property type="match status" value="2"/>
</dbReference>
<keyword evidence="1" id="KW-0596">Phosphopantetheine</keyword>
<dbReference type="GO" id="GO:0005886">
    <property type="term" value="C:plasma membrane"/>
    <property type="evidence" value="ECO:0007669"/>
    <property type="project" value="TreeGrafter"/>
</dbReference>
<dbReference type="GO" id="GO:0004312">
    <property type="term" value="F:fatty acid synthase activity"/>
    <property type="evidence" value="ECO:0007669"/>
    <property type="project" value="TreeGrafter"/>
</dbReference>
<dbReference type="GO" id="GO:0031177">
    <property type="term" value="F:phosphopantetheine binding"/>
    <property type="evidence" value="ECO:0007669"/>
    <property type="project" value="InterPro"/>
</dbReference>
<dbReference type="PANTHER" id="PTHR43775:SF37">
    <property type="entry name" value="SI:DKEY-61P9.11"/>
    <property type="match status" value="1"/>
</dbReference>
<evidence type="ECO:0000256" key="7">
    <source>
        <dbReference type="SAM" id="MobiDB-lite"/>
    </source>
</evidence>
<dbReference type="PROSITE" id="PS52019">
    <property type="entry name" value="PKS_MFAS_DH"/>
    <property type="match status" value="1"/>
</dbReference>
<gene>
    <name evidence="11" type="ORF">MPP7335_04142</name>
</gene>
<reference evidence="11 12" key="1">
    <citation type="submission" date="2018-05" db="EMBL/GenBank/DDBJ databases">
        <authorList>
            <consortium name="IHU Genomes"/>
        </authorList>
    </citation>
    <scope>NUCLEOTIDE SEQUENCE [LARGE SCALE GENOMIC DNA]</scope>
    <source>
        <strain evidence="11 12">P7335</strain>
    </source>
</reference>
<dbReference type="Gene3D" id="3.40.50.720">
    <property type="entry name" value="NAD(P)-binding Rossmann-like Domain"/>
    <property type="match status" value="1"/>
</dbReference>
<dbReference type="SMART" id="SM01294">
    <property type="entry name" value="PKS_PP_betabranch"/>
    <property type="match status" value="1"/>
</dbReference>
<dbReference type="Pfam" id="PF00550">
    <property type="entry name" value="PP-binding"/>
    <property type="match status" value="2"/>
</dbReference>
<dbReference type="InterPro" id="IPR014030">
    <property type="entry name" value="Ketoacyl_synth_N"/>
</dbReference>
<dbReference type="InterPro" id="IPR057326">
    <property type="entry name" value="KR_dom"/>
</dbReference>
<dbReference type="InterPro" id="IPR016039">
    <property type="entry name" value="Thiolase-like"/>
</dbReference>
<dbReference type="InterPro" id="IPR050091">
    <property type="entry name" value="PKS_NRPS_Biosynth_Enz"/>
</dbReference>
<dbReference type="Gene3D" id="3.30.70.250">
    <property type="entry name" value="Malonyl-CoA ACP transacylase, ACP-binding"/>
    <property type="match status" value="1"/>
</dbReference>
<dbReference type="InterPro" id="IPR016035">
    <property type="entry name" value="Acyl_Trfase/lysoPLipase"/>
</dbReference>
<dbReference type="Pfam" id="PF00698">
    <property type="entry name" value="Acyl_transf_1"/>
    <property type="match status" value="1"/>
</dbReference>
<dbReference type="Pfam" id="PF21089">
    <property type="entry name" value="PKS_DH_N"/>
    <property type="match status" value="1"/>
</dbReference>
<dbReference type="InterPro" id="IPR036736">
    <property type="entry name" value="ACP-like_sf"/>
</dbReference>
<dbReference type="InterPro" id="IPR009081">
    <property type="entry name" value="PP-bd_ACP"/>
</dbReference>
<dbReference type="STRING" id="39692.BST38_13190"/>
<dbReference type="InterPro" id="IPR001227">
    <property type="entry name" value="Ac_transferase_dom_sf"/>
</dbReference>
<dbReference type="SMART" id="SM00822">
    <property type="entry name" value="PKS_KR"/>
    <property type="match status" value="1"/>
</dbReference>
<evidence type="ECO:0000259" key="8">
    <source>
        <dbReference type="PROSITE" id="PS50075"/>
    </source>
</evidence>
<feature type="region of interest" description="C-terminal hotdog fold" evidence="6">
    <location>
        <begin position="1130"/>
        <end position="1266"/>
    </location>
</feature>
<dbReference type="InterPro" id="IPR036291">
    <property type="entry name" value="NAD(P)-bd_dom_sf"/>
</dbReference>
<dbReference type="Pfam" id="PF08659">
    <property type="entry name" value="KR"/>
    <property type="match status" value="1"/>
</dbReference>
<dbReference type="InterPro" id="IPR014043">
    <property type="entry name" value="Acyl_transferase_dom"/>
</dbReference>
<dbReference type="SUPFAM" id="SSF47336">
    <property type="entry name" value="ACP-like"/>
    <property type="match status" value="2"/>
</dbReference>
<feature type="active site" description="Proton acceptor; for dehydratase activity" evidence="6">
    <location>
        <position position="1026"/>
    </location>
</feature>
<dbReference type="InterPro" id="IPR016036">
    <property type="entry name" value="Malonyl_transacylase_ACP-bd"/>
</dbReference>
<dbReference type="EMBL" id="UEGS01000001">
    <property type="protein sequence ID" value="SRX82382.1"/>
    <property type="molecule type" value="Genomic_DNA"/>
</dbReference>
<dbReference type="Gene3D" id="3.40.366.10">
    <property type="entry name" value="Malonyl-Coenzyme A Acyl Carrier Protein, domain 2"/>
    <property type="match status" value="1"/>
</dbReference>
<dbReference type="InterPro" id="IPR020841">
    <property type="entry name" value="PKS_Beta-ketoAc_synthase_dom"/>
</dbReference>
<dbReference type="Pfam" id="PF02801">
    <property type="entry name" value="Ketoacyl-synt_C"/>
    <property type="match status" value="1"/>
</dbReference>
<dbReference type="PROSITE" id="PS52004">
    <property type="entry name" value="KS3_2"/>
    <property type="match status" value="1"/>
</dbReference>
<feature type="region of interest" description="Disordered" evidence="7">
    <location>
        <begin position="1813"/>
        <end position="1844"/>
    </location>
</feature>
<sequence>MTSAFDEDAIRNWLVDYLVTNIGCSPDEIDLDAPLNDLAVGSSDAVVLTGELSELLGRTVSPVEFWQYPTINALARFLTGGEVEAVAEVSPTRRVSDDAIAVVGLGVRYPGGSDDIHGADDLWEFLVDGRSAVSQVPPSRWSWYDDGSPEGAAALAGTTRWGSYLSGIDEFDADYFEISPSEADKMDPQQRLLLEITHEALEHAGIRPESLRHTQTGVFVGACLGEYGVMASKELGEVNAYSGTGGALSIIANRVSYYYDLRGPSVTVDTACSSSLVAIHLACQSLRTGDSDVALAGGVNVILSPAVTRSFDQAQAMSQSGRCHAFDARADGFVRGEGCGVAVLKRLSDAQRDGDRVLAVVRGSAVNQDGRSNGLMAPNPAAQMAVLRSAYASAGVETREVDYIEAHGTGTLLGDPIEARALGSVLGRGRSADAPLLIGAIKSNLGHTEAAAGIAGFAKTVLALQHGRIPANLDYQNPNPHIPFDNLRLKVVDEITEWAPEGRPRVAGVSSFGFGGTNAHVVLEQAPEQVESDVSAAELVPPAVTTLVVSGKSAQRVATTAGALADWMDGAGADVPLHQIAHSLNHHRAQHTKFATVCSRDRAGALAGLQALAAGRTAPGVVTPHQGACRPGTVFVYSGQGSQWTGMGRRLLADEPAFAAAIAELEPVFVEQVGFSLHQIIAGGQTVTGIDRIQPVLVGMQLALTELWRSYGVHPDAVIGHSMGEVAASVVAGALSVADGLKVIATRSKLMSRLSGQGAMALIELDPDAATALIADYPDVTLAVYASPRQTVIAGPPDQVDAVIAAVSAQDRLARRIEVDVASHHPTIDPILPELREALRGLRPMAPNIPIVITTREHDGPEPVFDADYWVDNLRNPVRFEQAVTAAGAELGTFVEVSPHPLLTYGISDTLGTTHHHAVPTLLRETEGKGDDAADETLSFHTNLNSTFTSKPPVAEHGPEPHVSLPATPWHHTKHWVAPATSDRRGPSAPRPGTLLGDLTSVATSPPTHLWQARLVRDAKPYPGFHRIQGVEVVPMSVLLHTLLEAAAEANAAAGATALSDIRFDRPVVVDQSQVIQVVAHGDSVTMASAAGADAAANRWVRHAVGRIAATRPVIDTPDSDTTDVDVTDATDYDRSTVEALQATWGVEGQPFPWSIESCRATRDGVVATVRWQDGSAVALLDAAVQVARLADIDDARLLVPAGVDGLSAAGELTGSTGTVAVRRRRHGGETPGDLVLDVSVTVPDDSFRVDIAGLRYVDVQAGPSESAPADPRSVAHQLAWQPWTAPSTTAAGATVAVLGSGPTAVALRDGLLANGFTAADEASAQTVLYVPDADPADENDLAAAARHSGEVAALVTRLAGRADEHRLWIVTEGVRDAETGESLRQSCLWGIAGVVGAEQPQLWGGLVDITAGDPLDAVASALATVLPAAAKSVLSLRGGEFFAPELAPITADPVREPLRCRPDGAYLITGGLGALGLVTADWLADRGARRVILAGRTALPPRRQWDADDLDADMRQKIAAVRALEGRGVAVELAPLDIGSRDAVEAWLARRDEQGAPPVRGVVHGAGLTDSQLLTDIDDERLRRTLWPKVAGAQVLHEVFPVDTVDFMYLTASAGTVFGVPGQGAYAAGNAYLDGLARARARQGGVTASLDWVAWRGLGFGSDAQVVIDELERQGSRPVTPAEAFAAWEYASRFDVAHVVMAPTLADGDSGESEDTEARAPERNWSQMPAEDVLAELENGLRAILATELRISDDEVDSDRPLAEMGLNSVMAMSIRREVERLAGIELSATMLWNYPTIGALAAYLAEKVAPQAQAGGDTGDGAGDDDDSGGSLLDSLFDSVEN</sequence>
<dbReference type="SMART" id="SM00826">
    <property type="entry name" value="PKS_DH"/>
    <property type="match status" value="1"/>
</dbReference>
<dbReference type="GO" id="GO:0006633">
    <property type="term" value="P:fatty acid biosynthetic process"/>
    <property type="evidence" value="ECO:0007669"/>
    <property type="project" value="InterPro"/>
</dbReference>
<dbReference type="SUPFAM" id="SSF55048">
    <property type="entry name" value="Probable ACP-binding domain of malonyl-CoA ACP transacylase"/>
    <property type="match status" value="1"/>
</dbReference>
<evidence type="ECO:0000259" key="9">
    <source>
        <dbReference type="PROSITE" id="PS52004"/>
    </source>
</evidence>
<dbReference type="Pfam" id="PF16197">
    <property type="entry name" value="KAsynt_C_assoc"/>
    <property type="match status" value="1"/>
</dbReference>
<dbReference type="Proteomes" id="UP000252008">
    <property type="component" value="Unassembled WGS sequence"/>
</dbReference>
<dbReference type="SMART" id="SM00827">
    <property type="entry name" value="PKS_AT"/>
    <property type="match status" value="1"/>
</dbReference>
<evidence type="ECO:0000313" key="12">
    <source>
        <dbReference type="Proteomes" id="UP000252008"/>
    </source>
</evidence>
<evidence type="ECO:0000256" key="3">
    <source>
        <dbReference type="ARBA" id="ARBA00022679"/>
    </source>
</evidence>
<evidence type="ECO:0000256" key="5">
    <source>
        <dbReference type="ARBA" id="ARBA00023268"/>
    </source>
</evidence>
<keyword evidence="5" id="KW-0511">Multifunctional enzyme</keyword>
<keyword evidence="3" id="KW-0808">Transferase</keyword>
<keyword evidence="12" id="KW-1185">Reference proteome</keyword>
<feature type="domain" description="Carrier" evidence="8">
    <location>
        <begin position="1733"/>
        <end position="1810"/>
    </location>
</feature>
<evidence type="ECO:0000259" key="10">
    <source>
        <dbReference type="PROSITE" id="PS52019"/>
    </source>
</evidence>
<dbReference type="GO" id="GO:0005737">
    <property type="term" value="C:cytoplasm"/>
    <property type="evidence" value="ECO:0007669"/>
    <property type="project" value="TreeGrafter"/>
</dbReference>
<dbReference type="InterPro" id="IPR049552">
    <property type="entry name" value="PKS_DH_N"/>
</dbReference>
<dbReference type="InterPro" id="IPR020806">
    <property type="entry name" value="PKS_PP-bd"/>
</dbReference>
<evidence type="ECO:0000313" key="11">
    <source>
        <dbReference type="EMBL" id="SRX82382.1"/>
    </source>
</evidence>
<dbReference type="InterPro" id="IPR032821">
    <property type="entry name" value="PKS_assoc"/>
</dbReference>
<dbReference type="SMART" id="SM00823">
    <property type="entry name" value="PKS_PP"/>
    <property type="match status" value="2"/>
</dbReference>
<dbReference type="GO" id="GO:0004315">
    <property type="term" value="F:3-oxoacyl-[acyl-carrier-protein] synthase activity"/>
    <property type="evidence" value="ECO:0007669"/>
    <property type="project" value="InterPro"/>
</dbReference>
<evidence type="ECO:0000256" key="2">
    <source>
        <dbReference type="ARBA" id="ARBA00022553"/>
    </source>
</evidence>
<protein>
    <submittedName>
        <fullName evidence="11">Polyketide synthase [Mycobacterium leprae TN]</fullName>
    </submittedName>
</protein>
<feature type="domain" description="PKS/mFAS DH" evidence="10">
    <location>
        <begin position="993"/>
        <end position="1266"/>
    </location>
</feature>
<dbReference type="InterPro" id="IPR042104">
    <property type="entry name" value="PKS_dehydratase_sf"/>
</dbReference>
<keyword evidence="2" id="KW-0597">Phosphoprotein</keyword>
<dbReference type="Pfam" id="PF00109">
    <property type="entry name" value="ketoacyl-synt"/>
    <property type="match status" value="1"/>
</dbReference>
<feature type="active site" description="Proton donor; for dehydratase activity" evidence="6">
    <location>
        <position position="1182"/>
    </location>
</feature>
<dbReference type="InterPro" id="IPR014031">
    <property type="entry name" value="Ketoacyl_synth_C"/>
</dbReference>
<proteinExistence type="predicted"/>
<dbReference type="Gene3D" id="3.40.47.10">
    <property type="match status" value="1"/>
</dbReference>
<dbReference type="FunFam" id="3.30.70.250:FF:000003">
    <property type="entry name" value="Polyketide beta-ketoacyl synthase Pks3"/>
    <property type="match status" value="1"/>
</dbReference>
<accession>A0A375YMP5</accession>
<dbReference type="Gene3D" id="3.10.129.110">
    <property type="entry name" value="Polyketide synthase dehydratase"/>
    <property type="match status" value="1"/>
</dbReference>